<proteinExistence type="predicted"/>
<evidence type="ECO:0000313" key="1">
    <source>
        <dbReference type="EMBL" id="SUN36247.1"/>
    </source>
</evidence>
<evidence type="ECO:0008006" key="3">
    <source>
        <dbReference type="Google" id="ProtNLM"/>
    </source>
</evidence>
<evidence type="ECO:0000313" key="2">
    <source>
        <dbReference type="Proteomes" id="UP000254082"/>
    </source>
</evidence>
<protein>
    <recommendedName>
        <fullName evidence="3">Bacteriocin class II with double-glycine leader peptide</fullName>
    </recommendedName>
</protein>
<keyword evidence="2" id="KW-1185">Reference proteome</keyword>
<name>A0A380JGR1_STRDO</name>
<organism evidence="1 2">
    <name type="scientific">Streptococcus downei MFe28</name>
    <dbReference type="NCBI Taxonomy" id="764290"/>
    <lineage>
        <taxon>Bacteria</taxon>
        <taxon>Bacillati</taxon>
        <taxon>Bacillota</taxon>
        <taxon>Bacilli</taxon>
        <taxon>Lactobacillales</taxon>
        <taxon>Streptococcaceae</taxon>
        <taxon>Streptococcus</taxon>
    </lineage>
</organism>
<dbReference type="Proteomes" id="UP000254082">
    <property type="component" value="Unassembled WGS sequence"/>
</dbReference>
<dbReference type="EMBL" id="UHFA01000002">
    <property type="protein sequence ID" value="SUN36247.1"/>
    <property type="molecule type" value="Genomic_DNA"/>
</dbReference>
<accession>A0A380JGR1</accession>
<gene>
    <name evidence="1" type="ORF">NCTC11391_01292</name>
</gene>
<sequence>MKNKVLNDLKSLDNITLENIYGGKINPVCAVAVAGSIYTATAFASGGAGVPLVIGAGAAAAAGFCG</sequence>
<reference evidence="1 2" key="1">
    <citation type="submission" date="2018-06" db="EMBL/GenBank/DDBJ databases">
        <authorList>
            <consortium name="Pathogen Informatics"/>
            <person name="Doyle S."/>
        </authorList>
    </citation>
    <scope>NUCLEOTIDE SEQUENCE [LARGE SCALE GENOMIC DNA]</scope>
    <source>
        <strain evidence="2">NCTC 11391</strain>
    </source>
</reference>
<dbReference type="RefSeq" id="WP_002998351.1">
    <property type="nucleotide sequence ID" value="NZ_UHFA01000002.1"/>
</dbReference>
<dbReference type="AlphaFoldDB" id="A0A380JGR1"/>